<feature type="domain" description="GGDEF" evidence="4">
    <location>
        <begin position="259"/>
        <end position="390"/>
    </location>
</feature>
<dbReference type="NCBIfam" id="TIGR00254">
    <property type="entry name" value="GGDEF"/>
    <property type="match status" value="1"/>
</dbReference>
<keyword evidence="6" id="KW-1185">Reference proteome</keyword>
<organism evidence="5 6">
    <name type="scientific">Halorhodospira neutriphila</name>
    <dbReference type="NCBI Taxonomy" id="168379"/>
    <lineage>
        <taxon>Bacteria</taxon>
        <taxon>Pseudomonadati</taxon>
        <taxon>Pseudomonadota</taxon>
        <taxon>Gammaproteobacteria</taxon>
        <taxon>Chromatiales</taxon>
        <taxon>Ectothiorhodospiraceae</taxon>
        <taxon>Halorhodospira</taxon>
    </lineage>
</organism>
<dbReference type="PANTHER" id="PTHR45138">
    <property type="entry name" value="REGULATORY COMPONENTS OF SENSORY TRANSDUCTION SYSTEM"/>
    <property type="match status" value="1"/>
</dbReference>
<feature type="transmembrane region" description="Helical" evidence="3">
    <location>
        <begin position="20"/>
        <end position="39"/>
    </location>
</feature>
<comment type="catalytic activity">
    <reaction evidence="2">
        <text>2 GTP = 3',3'-c-di-GMP + 2 diphosphate</text>
        <dbReference type="Rhea" id="RHEA:24898"/>
        <dbReference type="ChEBI" id="CHEBI:33019"/>
        <dbReference type="ChEBI" id="CHEBI:37565"/>
        <dbReference type="ChEBI" id="CHEBI:58805"/>
        <dbReference type="EC" id="2.7.7.65"/>
    </reaction>
</comment>
<dbReference type="SUPFAM" id="SSF55073">
    <property type="entry name" value="Nucleotide cyclase"/>
    <property type="match status" value="1"/>
</dbReference>
<dbReference type="Gene3D" id="3.30.70.270">
    <property type="match status" value="1"/>
</dbReference>
<dbReference type="CDD" id="cd01949">
    <property type="entry name" value="GGDEF"/>
    <property type="match status" value="1"/>
</dbReference>
<dbReference type="PROSITE" id="PS50887">
    <property type="entry name" value="GGDEF"/>
    <property type="match status" value="1"/>
</dbReference>
<dbReference type="EMBL" id="NRSH01000014">
    <property type="protein sequence ID" value="MBK1725906.1"/>
    <property type="molecule type" value="Genomic_DNA"/>
</dbReference>
<dbReference type="PANTHER" id="PTHR45138:SF9">
    <property type="entry name" value="DIGUANYLATE CYCLASE DGCM-RELATED"/>
    <property type="match status" value="1"/>
</dbReference>
<evidence type="ECO:0000256" key="1">
    <source>
        <dbReference type="ARBA" id="ARBA00012528"/>
    </source>
</evidence>
<evidence type="ECO:0000313" key="5">
    <source>
        <dbReference type="EMBL" id="MBK1725906.1"/>
    </source>
</evidence>
<dbReference type="SMART" id="SM00267">
    <property type="entry name" value="GGDEF"/>
    <property type="match status" value="1"/>
</dbReference>
<dbReference type="InterPro" id="IPR029787">
    <property type="entry name" value="Nucleotide_cyclase"/>
</dbReference>
<dbReference type="EC" id="2.7.7.65" evidence="1"/>
<dbReference type="InterPro" id="IPR000160">
    <property type="entry name" value="GGDEF_dom"/>
</dbReference>
<dbReference type="RefSeq" id="WP_200256508.1">
    <property type="nucleotide sequence ID" value="NZ_NRSH01000014.1"/>
</dbReference>
<feature type="transmembrane region" description="Helical" evidence="3">
    <location>
        <begin position="185"/>
        <end position="205"/>
    </location>
</feature>
<protein>
    <recommendedName>
        <fullName evidence="1">diguanylate cyclase</fullName>
        <ecNumber evidence="1">2.7.7.65</ecNumber>
    </recommendedName>
</protein>
<sequence length="405" mass="44526">MPPGSDTLSPTAAEDRNTWLGVSVITTLVLVSLLLWGLFHAHRAIEEFEAEQLPLENIAGELLYHTTASGMAVRLAAATGNLRWEDRHRSHQQAARRLLERAQALGSTEQARAMTERMREALATLGEIERRALGRISRGELQGARRLLKGWTYTKGSRSLAEDAQALSRLLRRDVRHRAEHEQTLMRASMIAVAVLLAFLAFAWYRCMRQWERNDRKRREKEAEILRLTYQDPLTGLYNRRFFLEAGEKALAHARRNGKCLSALMIDVDHFKTINDTHGHAAGDAVLQALAEQLSGSMRAEDVAARVGGEEFCILLPETDLPAARAAAERIRARIARGDGLEGGAAGATISVGVADSADVHSLDGLMHRADAAVYRAKRCGRDCIAEAAGDEPAPEAQPAQAPAP</sequence>
<evidence type="ECO:0000259" key="4">
    <source>
        <dbReference type="PROSITE" id="PS50887"/>
    </source>
</evidence>
<dbReference type="Pfam" id="PF00990">
    <property type="entry name" value="GGDEF"/>
    <property type="match status" value="1"/>
</dbReference>
<evidence type="ECO:0000256" key="3">
    <source>
        <dbReference type="SAM" id="Phobius"/>
    </source>
</evidence>
<proteinExistence type="predicted"/>
<keyword evidence="3" id="KW-0472">Membrane</keyword>
<gene>
    <name evidence="5" type="ORF">CKO13_02500</name>
</gene>
<name>A0ABS1E695_9GAMM</name>
<evidence type="ECO:0000313" key="6">
    <source>
        <dbReference type="Proteomes" id="UP000738126"/>
    </source>
</evidence>
<accession>A0ABS1E695</accession>
<keyword evidence="3" id="KW-0812">Transmembrane</keyword>
<dbReference type="InterPro" id="IPR043128">
    <property type="entry name" value="Rev_trsase/Diguanyl_cyclase"/>
</dbReference>
<keyword evidence="3" id="KW-1133">Transmembrane helix</keyword>
<evidence type="ECO:0000256" key="2">
    <source>
        <dbReference type="ARBA" id="ARBA00034247"/>
    </source>
</evidence>
<dbReference type="InterPro" id="IPR050469">
    <property type="entry name" value="Diguanylate_Cyclase"/>
</dbReference>
<comment type="caution">
    <text evidence="5">The sequence shown here is derived from an EMBL/GenBank/DDBJ whole genome shotgun (WGS) entry which is preliminary data.</text>
</comment>
<dbReference type="Proteomes" id="UP000738126">
    <property type="component" value="Unassembled WGS sequence"/>
</dbReference>
<reference evidence="5 6" key="1">
    <citation type="journal article" date="2020" name="Microorganisms">
        <title>Osmotic Adaptation and Compatible Solute Biosynthesis of Phototrophic Bacteria as Revealed from Genome Analyses.</title>
        <authorList>
            <person name="Imhoff J.F."/>
            <person name="Rahn T."/>
            <person name="Kunzel S."/>
            <person name="Keller A."/>
            <person name="Neulinger S.C."/>
        </authorList>
    </citation>
    <scope>NUCLEOTIDE SEQUENCE [LARGE SCALE GENOMIC DNA]</scope>
    <source>
        <strain evidence="5 6">DSM 15116</strain>
    </source>
</reference>